<dbReference type="AlphaFoldDB" id="A0A9X8XEV0"/>
<gene>
    <name evidence="2" type="primary">skc_1</name>
    <name evidence="2" type="ORF">NCTC6179_00293</name>
</gene>
<proteinExistence type="predicted"/>
<dbReference type="Proteomes" id="UP000249571">
    <property type="component" value="Chromosome 1"/>
</dbReference>
<dbReference type="InterPro" id="IPR036120">
    <property type="entry name" value="SAK/SK_sf"/>
</dbReference>
<accession>A0A9X8XEV0</accession>
<keyword evidence="1" id="KW-1133">Transmembrane helix</keyword>
<evidence type="ECO:0000313" key="3">
    <source>
        <dbReference type="Proteomes" id="UP000249571"/>
    </source>
</evidence>
<protein>
    <submittedName>
        <fullName evidence="2">Streptokinase</fullName>
    </submittedName>
</protein>
<dbReference type="EMBL" id="LS483361">
    <property type="protein sequence ID" value="SQF66148.1"/>
    <property type="molecule type" value="Genomic_DNA"/>
</dbReference>
<dbReference type="RefSeq" id="WP_111714994.1">
    <property type="nucleotide sequence ID" value="NZ_JANCPS010000117.1"/>
</dbReference>
<sequence length="416" mass="47856">MAARTTRILTIKTYLILGTIIIAGLGGIKGTPRVLANNYAKPVYKVGTYQPTDDTVFNSKDYQDTTGLYLMINVNGVDSRHNTLVLPQYQDIKLDYNKTYTKDELLRFVQNVIDASMENFKVIDLHEVKLVRTATQEEMSPNTFSTLAENQYNDANQSYLLTGNVLVEPVSKRNLKEVIKTDKAGKPIKDSDAVAITQYVNFVKKEKGRLTSVSFDNHFNKEGLTGLRYYDSKVSSDELFEAAKRIFETTKEAKEGYKILKRISTSVTQDPNIPDGTSHRLVYHIDQDRDFHYVVDSNRLAQTTPSNYTPEDPTTYAPHHDHINETYFISKDDTDDYAINPTPITIYQQNKQQQLIQEYNFRTFEYDTTEEIRNYLTKADFVQSFYAKDGKYYQFTGELIPISKTEFIARYNESNK</sequence>
<reference evidence="2 3" key="1">
    <citation type="submission" date="2018-06" db="EMBL/GenBank/DDBJ databases">
        <authorList>
            <consortium name="Pathogen Informatics"/>
            <person name="Doyle S."/>
        </authorList>
    </citation>
    <scope>NUCLEOTIDE SEQUENCE [LARGE SCALE GENOMIC DNA]</scope>
    <source>
        <strain evidence="2 3">NCTC6179</strain>
    </source>
</reference>
<evidence type="ECO:0000256" key="1">
    <source>
        <dbReference type="SAM" id="Phobius"/>
    </source>
</evidence>
<name>A0A9X8XEV0_STREQ</name>
<evidence type="ECO:0000313" key="2">
    <source>
        <dbReference type="EMBL" id="SQF66148.1"/>
    </source>
</evidence>
<keyword evidence="1" id="KW-0812">Transmembrane</keyword>
<dbReference type="Gene3D" id="3.10.20.180">
    <property type="match status" value="1"/>
</dbReference>
<dbReference type="GO" id="GO:0005576">
    <property type="term" value="C:extracellular region"/>
    <property type="evidence" value="ECO:0007669"/>
    <property type="project" value="InterPro"/>
</dbReference>
<feature type="transmembrane region" description="Helical" evidence="1">
    <location>
        <begin position="9"/>
        <end position="28"/>
    </location>
</feature>
<organism evidence="2 3">
    <name type="scientific">Streptococcus dysgalactiae subsp. equisimilis</name>
    <name type="common">Streptococcus equisimilis</name>
    <dbReference type="NCBI Taxonomy" id="119602"/>
    <lineage>
        <taxon>Bacteria</taxon>
        <taxon>Bacillati</taxon>
        <taxon>Bacillota</taxon>
        <taxon>Bacilli</taxon>
        <taxon>Lactobacillales</taxon>
        <taxon>Streptococcaceae</taxon>
        <taxon>Streptococcus</taxon>
    </lineage>
</organism>
<dbReference type="Gene3D" id="3.10.20.130">
    <property type="match status" value="1"/>
</dbReference>
<dbReference type="SUPFAM" id="SSF54328">
    <property type="entry name" value="Staphylokinase/streptokinase"/>
    <property type="match status" value="2"/>
</dbReference>
<keyword evidence="1" id="KW-0472">Membrane</keyword>